<evidence type="ECO:0000259" key="3">
    <source>
        <dbReference type="PROSITE" id="PS50188"/>
    </source>
</evidence>
<dbReference type="SMART" id="SM00589">
    <property type="entry name" value="PRY"/>
    <property type="match status" value="1"/>
</dbReference>
<dbReference type="OMA" id="WFVGPIQ"/>
<name>A0A3Q1C9P4_AMPOC</name>
<dbReference type="GeneTree" id="ENSGT00940000163587"/>
<dbReference type="Gene3D" id="2.60.120.920">
    <property type="match status" value="1"/>
</dbReference>
<dbReference type="PROSITE" id="PS50188">
    <property type="entry name" value="B302_SPRY"/>
    <property type="match status" value="1"/>
</dbReference>
<dbReference type="InterPro" id="IPR001870">
    <property type="entry name" value="B30.2/SPRY"/>
</dbReference>
<evidence type="ECO:0000313" key="4">
    <source>
        <dbReference type="Ensembl" id="ENSAOCP00000022523.2"/>
    </source>
</evidence>
<dbReference type="FunFam" id="2.60.120.920:FF:000004">
    <property type="entry name" value="Butyrophilin subfamily 1 member A1"/>
    <property type="match status" value="1"/>
</dbReference>
<organism evidence="4 5">
    <name type="scientific">Amphiprion ocellaris</name>
    <name type="common">Clown anemonefish</name>
    <dbReference type="NCBI Taxonomy" id="80972"/>
    <lineage>
        <taxon>Eukaryota</taxon>
        <taxon>Metazoa</taxon>
        <taxon>Chordata</taxon>
        <taxon>Craniata</taxon>
        <taxon>Vertebrata</taxon>
        <taxon>Euteleostomi</taxon>
        <taxon>Actinopterygii</taxon>
        <taxon>Neopterygii</taxon>
        <taxon>Teleostei</taxon>
        <taxon>Neoteleostei</taxon>
        <taxon>Acanthomorphata</taxon>
        <taxon>Ovalentaria</taxon>
        <taxon>Pomacentridae</taxon>
        <taxon>Amphiprion</taxon>
    </lineage>
</organism>
<feature type="chain" id="PRO_5043938280" evidence="2">
    <location>
        <begin position="19"/>
        <end position="424"/>
    </location>
</feature>
<protein>
    <submittedName>
        <fullName evidence="4">Si:ch73-54f23.4</fullName>
    </submittedName>
</protein>
<accession>A0A3Q1C9P4</accession>
<reference evidence="4" key="3">
    <citation type="submission" date="2025-09" db="UniProtKB">
        <authorList>
            <consortium name="Ensembl"/>
        </authorList>
    </citation>
    <scope>IDENTIFICATION</scope>
</reference>
<feature type="domain" description="B30.2/SPRY" evidence="3">
    <location>
        <begin position="225"/>
        <end position="424"/>
    </location>
</feature>
<keyword evidence="2" id="KW-0732">Signal</keyword>
<evidence type="ECO:0000256" key="1">
    <source>
        <dbReference type="SAM" id="Coils"/>
    </source>
</evidence>
<dbReference type="AlphaFoldDB" id="A0A3Q1C9P4"/>
<dbReference type="Ensembl" id="ENSAOCT00000007741.2">
    <property type="protein sequence ID" value="ENSAOCP00000022523.2"/>
    <property type="gene ID" value="ENSAOCG00000002478.2"/>
</dbReference>
<feature type="coiled-coil region" evidence="1">
    <location>
        <begin position="142"/>
        <end position="176"/>
    </location>
</feature>
<dbReference type="Pfam" id="PF00622">
    <property type="entry name" value="SPRY"/>
    <property type="match status" value="1"/>
</dbReference>
<dbReference type="Pfam" id="PF13765">
    <property type="entry name" value="PRY"/>
    <property type="match status" value="1"/>
</dbReference>
<dbReference type="SMART" id="SM00449">
    <property type="entry name" value="SPRY"/>
    <property type="match status" value="1"/>
</dbReference>
<dbReference type="CDD" id="cd13733">
    <property type="entry name" value="SPRY_PRY_C-I_1"/>
    <property type="match status" value="1"/>
</dbReference>
<dbReference type="PRINTS" id="PR01407">
    <property type="entry name" value="BUTYPHLNCDUF"/>
</dbReference>
<dbReference type="Proteomes" id="UP001501940">
    <property type="component" value="Chromosome 9"/>
</dbReference>
<evidence type="ECO:0000313" key="5">
    <source>
        <dbReference type="Proteomes" id="UP001501940"/>
    </source>
</evidence>
<keyword evidence="5" id="KW-1185">Reference proteome</keyword>
<reference evidence="4" key="2">
    <citation type="submission" date="2025-08" db="UniProtKB">
        <authorList>
            <consortium name="Ensembl"/>
        </authorList>
    </citation>
    <scope>IDENTIFICATION</scope>
</reference>
<dbReference type="InterPro" id="IPR013320">
    <property type="entry name" value="ConA-like_dom_sf"/>
</dbReference>
<dbReference type="SUPFAM" id="SSF49899">
    <property type="entry name" value="Concanavalin A-like lectins/glucanases"/>
    <property type="match status" value="1"/>
</dbReference>
<feature type="signal peptide" evidence="2">
    <location>
        <begin position="1"/>
        <end position="18"/>
    </location>
</feature>
<dbReference type="PANTHER" id="PTHR24103">
    <property type="entry name" value="E3 UBIQUITIN-PROTEIN LIGASE TRIM"/>
    <property type="match status" value="1"/>
</dbReference>
<dbReference type="InterPro" id="IPR003879">
    <property type="entry name" value="Butyrophylin_SPRY"/>
</dbReference>
<reference evidence="4 5" key="1">
    <citation type="submission" date="2022-01" db="EMBL/GenBank/DDBJ databases">
        <title>A chromosome-scale genome assembly of the false clownfish, Amphiprion ocellaris.</title>
        <authorList>
            <person name="Ryu T."/>
        </authorList>
    </citation>
    <scope>NUCLEOTIDE SEQUENCE [LARGE SCALE GENOMIC DNA]</scope>
</reference>
<dbReference type="InterPro" id="IPR050143">
    <property type="entry name" value="TRIM/RBCC"/>
</dbReference>
<sequence length="424" mass="48407">MVCCFYCAIMLGFSLLAASSSPYLCVFMSFTLSLLTPSFPSFSFLFVRDCFLSVLSCMQKTGMYQNHTKDTNNNCNKSLLCDHKEKLVQAIKRIKHEVDECKDAERETYIESVEVESRFDDLEREIRAEFQNLHRFLDEEECKDLERLSRERQKQLKQLKQREKKIAEQGKDLQSAITVLNSKLAEEDSPKLLKEIQDLIKRSHVSFVLPAEVDTEVRSGQFVGPIQYRIWKHMKSCLYPNITSVTFDPETAHPNLSLSQSCDSVWFEEDKDTKDCQANPRRFSYYYCVFGHQCFTSGRHYWEVEVGNKTAWRLGVAQDNVPRGEMAATGTSSGLWTLALKGGSVQACTDPQPTKVNVSLRLVRIGVFLDCEKEEVTFYNAVTMAPIYTFSMGTVVVPLFPFFNPCDTDDGKNIAPVTVFNPSL</sequence>
<keyword evidence="1" id="KW-0175">Coiled coil</keyword>
<dbReference type="InterPro" id="IPR003877">
    <property type="entry name" value="SPRY_dom"/>
</dbReference>
<proteinExistence type="predicted"/>
<dbReference type="InterPro" id="IPR043136">
    <property type="entry name" value="B30.2/SPRY_sf"/>
</dbReference>
<evidence type="ECO:0000256" key="2">
    <source>
        <dbReference type="SAM" id="SignalP"/>
    </source>
</evidence>
<dbReference type="InterPro" id="IPR006574">
    <property type="entry name" value="PRY"/>
</dbReference>